<proteinExistence type="predicted"/>
<dbReference type="AlphaFoldDB" id="A0A2K9NPW8"/>
<dbReference type="KEGG" id="bsto:C0V70_05350"/>
<keyword evidence="2" id="KW-1185">Reference proteome</keyword>
<sequence>MFRTFKHPLVALILSYFLSTSSLYAQGQTDEEILKSLGFDFVLDSKALVSKKNAQGYYELGLGIAVDQSCFKLYPQKEIAVIFQKMLVRGLSCMKREERGENVKRDLESFQKLLSNKSNLSKLECDKPLPDTAYAIGSSPGSSRRHPYIYLSNMGNKEFKEKPAFFQGVVFHELLHNIRYFHHPDDMEVTSACEECCFGEMTGDKKLSACKICGGAYETISDPEYIKSLLVWDGRFYGRLIVEEQFDKALKDSAIVKEVQFKEAMESFLKDLKSPVESKKALEQVDRLLAFEFEAVEKELLAMPETEISNRYRFLYYRLMAMAARSQGNLSLEKAYKAKSEACRDKYKNS</sequence>
<gene>
    <name evidence="1" type="ORF">C0V70_05350</name>
</gene>
<organism evidence="1 2">
    <name type="scientific">Bacteriovorax stolpii</name>
    <name type="common">Bdellovibrio stolpii</name>
    <dbReference type="NCBI Taxonomy" id="960"/>
    <lineage>
        <taxon>Bacteria</taxon>
        <taxon>Pseudomonadati</taxon>
        <taxon>Bdellovibrionota</taxon>
        <taxon>Bacteriovoracia</taxon>
        <taxon>Bacteriovoracales</taxon>
        <taxon>Bacteriovoracaceae</taxon>
        <taxon>Bacteriovorax</taxon>
    </lineage>
</organism>
<evidence type="ECO:0000313" key="1">
    <source>
        <dbReference type="EMBL" id="AUN97547.1"/>
    </source>
</evidence>
<dbReference type="EMBL" id="CP025704">
    <property type="protein sequence ID" value="AUN97547.1"/>
    <property type="molecule type" value="Genomic_DNA"/>
</dbReference>
<name>A0A2K9NPW8_BACTC</name>
<protein>
    <submittedName>
        <fullName evidence="1">Uncharacterized protein</fullName>
    </submittedName>
</protein>
<dbReference type="Proteomes" id="UP000235584">
    <property type="component" value="Chromosome"/>
</dbReference>
<dbReference type="RefSeq" id="WP_102242842.1">
    <property type="nucleotide sequence ID" value="NZ_CP025704.1"/>
</dbReference>
<accession>A0A2K9NPW8</accession>
<evidence type="ECO:0000313" key="2">
    <source>
        <dbReference type="Proteomes" id="UP000235584"/>
    </source>
</evidence>
<reference evidence="1 2" key="1">
    <citation type="submission" date="2018-01" db="EMBL/GenBank/DDBJ databases">
        <title>Complete genome sequence of Bacteriovorax stolpii DSM12778.</title>
        <authorList>
            <person name="Tang B."/>
            <person name="Chang J."/>
        </authorList>
    </citation>
    <scope>NUCLEOTIDE SEQUENCE [LARGE SCALE GENOMIC DNA]</scope>
    <source>
        <strain evidence="1 2">DSM 12778</strain>
    </source>
</reference>